<feature type="transmembrane region" description="Helical" evidence="7">
    <location>
        <begin position="374"/>
        <end position="393"/>
    </location>
</feature>
<dbReference type="Proteomes" id="UP000244855">
    <property type="component" value="Unassembled WGS sequence"/>
</dbReference>
<feature type="transmembrane region" description="Helical" evidence="7">
    <location>
        <begin position="132"/>
        <end position="151"/>
    </location>
</feature>
<protein>
    <submittedName>
        <fullName evidence="9">MFS general substrate transporter</fullName>
    </submittedName>
</protein>
<keyword evidence="3 7" id="KW-0812">Transmembrane</keyword>
<gene>
    <name evidence="9" type="ORF">DM02DRAFT_536706</name>
</gene>
<feature type="transmembrane region" description="Helical" evidence="7">
    <location>
        <begin position="157"/>
        <end position="178"/>
    </location>
</feature>
<keyword evidence="10" id="KW-1185">Reference proteome</keyword>
<dbReference type="AlphaFoldDB" id="A0A2V1DC59"/>
<feature type="transmembrane region" description="Helical" evidence="7">
    <location>
        <begin position="218"/>
        <end position="239"/>
    </location>
</feature>
<dbReference type="GO" id="GO:0016020">
    <property type="term" value="C:membrane"/>
    <property type="evidence" value="ECO:0007669"/>
    <property type="project" value="UniProtKB-SubCell"/>
</dbReference>
<keyword evidence="4 7" id="KW-1133">Transmembrane helix</keyword>
<feature type="transmembrane region" description="Helical" evidence="7">
    <location>
        <begin position="66"/>
        <end position="87"/>
    </location>
</feature>
<feature type="transmembrane region" description="Helical" evidence="7">
    <location>
        <begin position="190"/>
        <end position="212"/>
    </location>
</feature>
<dbReference type="PROSITE" id="PS50850">
    <property type="entry name" value="MFS"/>
    <property type="match status" value="1"/>
</dbReference>
<evidence type="ECO:0000256" key="6">
    <source>
        <dbReference type="SAM" id="MobiDB-lite"/>
    </source>
</evidence>
<evidence type="ECO:0000259" key="8">
    <source>
        <dbReference type="PROSITE" id="PS50850"/>
    </source>
</evidence>
<evidence type="ECO:0000256" key="3">
    <source>
        <dbReference type="ARBA" id="ARBA00022692"/>
    </source>
</evidence>
<dbReference type="STRING" id="97972.A0A2V1DC59"/>
<dbReference type="EMBL" id="KZ805485">
    <property type="protein sequence ID" value="PVH95736.1"/>
    <property type="molecule type" value="Genomic_DNA"/>
</dbReference>
<dbReference type="GO" id="GO:0022857">
    <property type="term" value="F:transmembrane transporter activity"/>
    <property type="evidence" value="ECO:0007669"/>
    <property type="project" value="InterPro"/>
</dbReference>
<dbReference type="Pfam" id="PF07690">
    <property type="entry name" value="MFS_1"/>
    <property type="match status" value="1"/>
</dbReference>
<dbReference type="Gene3D" id="1.20.1250.20">
    <property type="entry name" value="MFS general substrate transporter like domains"/>
    <property type="match status" value="1"/>
</dbReference>
<dbReference type="PANTHER" id="PTHR23502:SF68">
    <property type="entry name" value="MULTIDRUG TRANSPORTER, PUTATIVE (AFU_ORTHOLOGUE AFUA_3G01120)-RELATED"/>
    <property type="match status" value="1"/>
</dbReference>
<evidence type="ECO:0000256" key="2">
    <source>
        <dbReference type="ARBA" id="ARBA00008335"/>
    </source>
</evidence>
<feature type="transmembrane region" description="Helical" evidence="7">
    <location>
        <begin position="99"/>
        <end position="120"/>
    </location>
</feature>
<dbReference type="FunFam" id="1.20.1250.20:FF:000011">
    <property type="entry name" value="MFS multidrug transporter, putative"/>
    <property type="match status" value="1"/>
</dbReference>
<evidence type="ECO:0000313" key="10">
    <source>
        <dbReference type="Proteomes" id="UP000244855"/>
    </source>
</evidence>
<organism evidence="9 10">
    <name type="scientific">Periconia macrospinosa</name>
    <dbReference type="NCBI Taxonomy" id="97972"/>
    <lineage>
        <taxon>Eukaryota</taxon>
        <taxon>Fungi</taxon>
        <taxon>Dikarya</taxon>
        <taxon>Ascomycota</taxon>
        <taxon>Pezizomycotina</taxon>
        <taxon>Dothideomycetes</taxon>
        <taxon>Pleosporomycetidae</taxon>
        <taxon>Pleosporales</taxon>
        <taxon>Massarineae</taxon>
        <taxon>Periconiaceae</taxon>
        <taxon>Periconia</taxon>
    </lineage>
</organism>
<dbReference type="InterPro" id="IPR036259">
    <property type="entry name" value="MFS_trans_sf"/>
</dbReference>
<feature type="region of interest" description="Disordered" evidence="6">
    <location>
        <begin position="17"/>
        <end position="54"/>
    </location>
</feature>
<feature type="transmembrane region" description="Helical" evidence="7">
    <location>
        <begin position="335"/>
        <end position="354"/>
    </location>
</feature>
<accession>A0A2V1DC59</accession>
<proteinExistence type="inferred from homology"/>
<evidence type="ECO:0000256" key="4">
    <source>
        <dbReference type="ARBA" id="ARBA00022989"/>
    </source>
</evidence>
<dbReference type="CDD" id="cd17323">
    <property type="entry name" value="MFS_Tpo1_MDR_like"/>
    <property type="match status" value="1"/>
</dbReference>
<sequence length="503" mass="55054">MGTNRVTDTAIDEVGIHQITTKDEEDSPGDVENSSASVAEDVVDWKGEDDPEKPMNWSKARKAKNIIVICYCSFLTPLGSTMFAPAISQVMQEFQSNSAPLASFVISSWILGYFFGPLFLGPLSELYGRQPVYLVCNFLYSVFNVATALAPSLSSLIVFRFLAGTFGGCPFTLGAGTFGDTIKPENRGMVIAMWSIGSLLGPILGPIGGGYLGENSGWRWNCWVLAIAAGVGAIATVIFQEETYPVVLLERKAAKLRKETGNANLKSVYADLERKPAQVFARSIVRPLKLLFFSPIVATLSVYQGVMYGVLYLLFTTYPLVFESRYHFSTGSIGLTYLGAGIGSFISLVVTGTMADQTYRKQTELGRWKAEWRLFPVIFLSFSVPVGLFWYGWSAQTGTHWILPILGTGFIGLGMNTIMMCIATYLIDAHPLYEASAAAALTAVRSLIGCLVPLFGRSMYAALGLGWGNSLLGFIALAMCPLPWVFFTYGERVRTNPRFQLKM</sequence>
<feature type="transmembrane region" description="Helical" evidence="7">
    <location>
        <begin position="467"/>
        <end position="489"/>
    </location>
</feature>
<dbReference type="PANTHER" id="PTHR23502">
    <property type="entry name" value="MAJOR FACILITATOR SUPERFAMILY"/>
    <property type="match status" value="1"/>
</dbReference>
<evidence type="ECO:0000256" key="7">
    <source>
        <dbReference type="SAM" id="Phobius"/>
    </source>
</evidence>
<evidence type="ECO:0000256" key="1">
    <source>
        <dbReference type="ARBA" id="ARBA00004141"/>
    </source>
</evidence>
<feature type="domain" description="Major facilitator superfamily (MFS) profile" evidence="8">
    <location>
        <begin position="65"/>
        <end position="493"/>
    </location>
</feature>
<feature type="transmembrane region" description="Helical" evidence="7">
    <location>
        <begin position="290"/>
        <end position="315"/>
    </location>
</feature>
<feature type="transmembrane region" description="Helical" evidence="7">
    <location>
        <begin position="438"/>
        <end position="455"/>
    </location>
</feature>
<feature type="transmembrane region" description="Helical" evidence="7">
    <location>
        <begin position="405"/>
        <end position="426"/>
    </location>
</feature>
<comment type="subcellular location">
    <subcellularLocation>
        <location evidence="1">Membrane</location>
        <topology evidence="1">Multi-pass membrane protein</topology>
    </subcellularLocation>
</comment>
<dbReference type="OrthoDB" id="5296287at2759"/>
<comment type="similarity">
    <text evidence="2">Belongs to the major facilitator superfamily.</text>
</comment>
<keyword evidence="5 7" id="KW-0472">Membrane</keyword>
<reference evidence="9 10" key="1">
    <citation type="journal article" date="2018" name="Sci. Rep.">
        <title>Comparative genomics provides insights into the lifestyle and reveals functional heterogeneity of dark septate endophytic fungi.</title>
        <authorList>
            <person name="Knapp D.G."/>
            <person name="Nemeth J.B."/>
            <person name="Barry K."/>
            <person name="Hainaut M."/>
            <person name="Henrissat B."/>
            <person name="Johnson J."/>
            <person name="Kuo A."/>
            <person name="Lim J.H.P."/>
            <person name="Lipzen A."/>
            <person name="Nolan M."/>
            <person name="Ohm R.A."/>
            <person name="Tamas L."/>
            <person name="Grigoriev I.V."/>
            <person name="Spatafora J.W."/>
            <person name="Nagy L.G."/>
            <person name="Kovacs G.M."/>
        </authorList>
    </citation>
    <scope>NUCLEOTIDE SEQUENCE [LARGE SCALE GENOMIC DNA]</scope>
    <source>
        <strain evidence="9 10">DSE2036</strain>
    </source>
</reference>
<name>A0A2V1DC59_9PLEO</name>
<evidence type="ECO:0000313" key="9">
    <source>
        <dbReference type="EMBL" id="PVH95736.1"/>
    </source>
</evidence>
<evidence type="ECO:0000256" key="5">
    <source>
        <dbReference type="ARBA" id="ARBA00023136"/>
    </source>
</evidence>
<dbReference type="InterPro" id="IPR011701">
    <property type="entry name" value="MFS"/>
</dbReference>
<dbReference type="SUPFAM" id="SSF103473">
    <property type="entry name" value="MFS general substrate transporter"/>
    <property type="match status" value="1"/>
</dbReference>
<dbReference type="InterPro" id="IPR020846">
    <property type="entry name" value="MFS_dom"/>
</dbReference>